<evidence type="ECO:0000256" key="4">
    <source>
        <dbReference type="ARBA" id="ARBA00023163"/>
    </source>
</evidence>
<dbReference type="FunFam" id="1.10.10.10:FF:000001">
    <property type="entry name" value="LysR family transcriptional regulator"/>
    <property type="match status" value="1"/>
</dbReference>
<comment type="caution">
    <text evidence="6">The sequence shown here is derived from an EMBL/GenBank/DDBJ whole genome shotgun (WGS) entry which is preliminary data.</text>
</comment>
<proteinExistence type="inferred from homology"/>
<dbReference type="OrthoDB" id="8524600at2"/>
<dbReference type="InterPro" id="IPR050950">
    <property type="entry name" value="HTH-type_LysR_regulators"/>
</dbReference>
<name>A0A556A837_9BURK</name>
<dbReference type="Pfam" id="PF03466">
    <property type="entry name" value="LysR_substrate"/>
    <property type="match status" value="1"/>
</dbReference>
<dbReference type="Proteomes" id="UP000318405">
    <property type="component" value="Unassembled WGS sequence"/>
</dbReference>
<accession>A0A556A837</accession>
<dbReference type="SUPFAM" id="SSF53850">
    <property type="entry name" value="Periplasmic binding protein-like II"/>
    <property type="match status" value="1"/>
</dbReference>
<dbReference type="PROSITE" id="PS50931">
    <property type="entry name" value="HTH_LYSR"/>
    <property type="match status" value="1"/>
</dbReference>
<dbReference type="InterPro" id="IPR000847">
    <property type="entry name" value="LysR_HTH_N"/>
</dbReference>
<dbReference type="InterPro" id="IPR005119">
    <property type="entry name" value="LysR_subst-bd"/>
</dbReference>
<dbReference type="InterPro" id="IPR036388">
    <property type="entry name" value="WH-like_DNA-bd_sf"/>
</dbReference>
<comment type="similarity">
    <text evidence="1">Belongs to the LysR transcriptional regulatory family.</text>
</comment>
<evidence type="ECO:0000256" key="1">
    <source>
        <dbReference type="ARBA" id="ARBA00009437"/>
    </source>
</evidence>
<dbReference type="PANTHER" id="PTHR30419">
    <property type="entry name" value="HTH-TYPE TRANSCRIPTIONAL REGULATOR YBHD"/>
    <property type="match status" value="1"/>
</dbReference>
<evidence type="ECO:0000256" key="3">
    <source>
        <dbReference type="ARBA" id="ARBA00023125"/>
    </source>
</evidence>
<feature type="domain" description="HTH lysR-type" evidence="5">
    <location>
        <begin position="1"/>
        <end position="58"/>
    </location>
</feature>
<gene>
    <name evidence="6" type="ORF">FOZ76_25850</name>
</gene>
<protein>
    <submittedName>
        <fullName evidence="6">LysR family transcriptional regulator</fullName>
    </submittedName>
</protein>
<dbReference type="EMBL" id="VLTJ01000042">
    <property type="protein sequence ID" value="TSH89042.1"/>
    <property type="molecule type" value="Genomic_DNA"/>
</dbReference>
<dbReference type="GO" id="GO:0005829">
    <property type="term" value="C:cytosol"/>
    <property type="evidence" value="ECO:0007669"/>
    <property type="project" value="TreeGrafter"/>
</dbReference>
<organism evidence="6 7">
    <name type="scientific">Verticiella sediminum</name>
    <dbReference type="NCBI Taxonomy" id="1247510"/>
    <lineage>
        <taxon>Bacteria</taxon>
        <taxon>Pseudomonadati</taxon>
        <taxon>Pseudomonadota</taxon>
        <taxon>Betaproteobacteria</taxon>
        <taxon>Burkholderiales</taxon>
        <taxon>Alcaligenaceae</taxon>
        <taxon>Verticiella</taxon>
    </lineage>
</organism>
<evidence type="ECO:0000313" key="7">
    <source>
        <dbReference type="Proteomes" id="UP000318405"/>
    </source>
</evidence>
<evidence type="ECO:0000256" key="2">
    <source>
        <dbReference type="ARBA" id="ARBA00023015"/>
    </source>
</evidence>
<dbReference type="GO" id="GO:0003677">
    <property type="term" value="F:DNA binding"/>
    <property type="evidence" value="ECO:0007669"/>
    <property type="project" value="UniProtKB-KW"/>
</dbReference>
<keyword evidence="4" id="KW-0804">Transcription</keyword>
<dbReference type="PANTHER" id="PTHR30419:SF30">
    <property type="entry name" value="LYSR FAMILY TRANSCRIPTIONAL REGULATOR"/>
    <property type="match status" value="1"/>
</dbReference>
<dbReference type="Gene3D" id="1.10.10.10">
    <property type="entry name" value="Winged helix-like DNA-binding domain superfamily/Winged helix DNA-binding domain"/>
    <property type="match status" value="1"/>
</dbReference>
<dbReference type="Pfam" id="PF00126">
    <property type="entry name" value="HTH_1"/>
    <property type="match status" value="1"/>
</dbReference>
<sequence length="298" mass="33086">MKLNVLRDFVATAERGGVRAAARFLGVPQPAISRSIRELEKELDAVLFERGAKGVRLTPVGTVFLRRATAIRRELERAQEEIEQLRGTANGRVTLGMSIVPHLALFSDVLQTFRHRYPDIHLEVVDGVYPVIESALLDGSMDFYIGPVPAKLPGELQVEKLFDNTRVILGRTGHPLAGATSLRELVDAQWITTSITHKAEEELGPLFEKYGLAAPHLAMRAQSALTFLTAITHSDLLMMLPVQWLRYPLLSAAFQQITVQEPLPAPPICIVQRTGFPLTPAAEYYCTLARRASRHISH</sequence>
<reference evidence="6 7" key="1">
    <citation type="submission" date="2019-07" db="EMBL/GenBank/DDBJ databases">
        <title>Qingshengfaniella alkalisoli gen. nov., sp. nov., isolated from saline soil.</title>
        <authorList>
            <person name="Xu L."/>
            <person name="Huang X.-X."/>
            <person name="Sun J.-Q."/>
        </authorList>
    </citation>
    <scope>NUCLEOTIDE SEQUENCE [LARGE SCALE GENOMIC DNA]</scope>
    <source>
        <strain evidence="6 7">DSM 27279</strain>
    </source>
</reference>
<keyword evidence="7" id="KW-1185">Reference proteome</keyword>
<evidence type="ECO:0000313" key="6">
    <source>
        <dbReference type="EMBL" id="TSH89042.1"/>
    </source>
</evidence>
<dbReference type="InterPro" id="IPR036390">
    <property type="entry name" value="WH_DNA-bd_sf"/>
</dbReference>
<dbReference type="RefSeq" id="WP_143951158.1">
    <property type="nucleotide sequence ID" value="NZ_BAABMB010000005.1"/>
</dbReference>
<dbReference type="Gene3D" id="3.40.190.10">
    <property type="entry name" value="Periplasmic binding protein-like II"/>
    <property type="match status" value="1"/>
</dbReference>
<keyword evidence="3" id="KW-0238">DNA-binding</keyword>
<dbReference type="SUPFAM" id="SSF46785">
    <property type="entry name" value="Winged helix' DNA-binding domain"/>
    <property type="match status" value="1"/>
</dbReference>
<dbReference type="AlphaFoldDB" id="A0A556A837"/>
<dbReference type="PRINTS" id="PR00039">
    <property type="entry name" value="HTHLYSR"/>
</dbReference>
<keyword evidence="2" id="KW-0805">Transcription regulation</keyword>
<evidence type="ECO:0000259" key="5">
    <source>
        <dbReference type="PROSITE" id="PS50931"/>
    </source>
</evidence>
<dbReference type="GO" id="GO:0003700">
    <property type="term" value="F:DNA-binding transcription factor activity"/>
    <property type="evidence" value="ECO:0007669"/>
    <property type="project" value="InterPro"/>
</dbReference>